<organism evidence="3 4">
    <name type="scientific">Bursaphelenchus xylophilus</name>
    <name type="common">Pinewood nematode worm</name>
    <name type="synonym">Aphelenchoides xylophilus</name>
    <dbReference type="NCBI Taxonomy" id="6326"/>
    <lineage>
        <taxon>Eukaryota</taxon>
        <taxon>Metazoa</taxon>
        <taxon>Ecdysozoa</taxon>
        <taxon>Nematoda</taxon>
        <taxon>Chromadorea</taxon>
        <taxon>Rhabditida</taxon>
        <taxon>Tylenchina</taxon>
        <taxon>Tylenchomorpha</taxon>
        <taxon>Aphelenchoidea</taxon>
        <taxon>Aphelenchoididae</taxon>
        <taxon>Bursaphelenchus</taxon>
    </lineage>
</organism>
<feature type="domain" description="PDZ" evidence="2">
    <location>
        <begin position="85"/>
        <end position="168"/>
    </location>
</feature>
<proteinExistence type="predicted"/>
<evidence type="ECO:0000259" key="2">
    <source>
        <dbReference type="PROSITE" id="PS50106"/>
    </source>
</evidence>
<dbReference type="SMART" id="SM00228">
    <property type="entry name" value="PDZ"/>
    <property type="match status" value="3"/>
</dbReference>
<feature type="compositionally biased region" description="Polar residues" evidence="1">
    <location>
        <begin position="274"/>
        <end position="293"/>
    </location>
</feature>
<keyword evidence="4" id="KW-1185">Reference proteome</keyword>
<dbReference type="PANTHER" id="PTHR19964:SF84">
    <property type="entry name" value="LIGAND OF NUMB PROTEIN X 2-LIKE ISOFORM X1"/>
    <property type="match status" value="1"/>
</dbReference>
<dbReference type="FunFam" id="2.30.42.10:FF:000038">
    <property type="entry name" value="Multiple PDZ domain protein isoform X1"/>
    <property type="match status" value="1"/>
</dbReference>
<comment type="caution">
    <text evidence="3">The sequence shown here is derived from an EMBL/GenBank/DDBJ whole genome shotgun (WGS) entry which is preliminary data.</text>
</comment>
<dbReference type="CDD" id="cd00136">
    <property type="entry name" value="PDZ_canonical"/>
    <property type="match status" value="1"/>
</dbReference>
<dbReference type="Proteomes" id="UP000582659">
    <property type="component" value="Unassembled WGS sequence"/>
</dbReference>
<accession>A0A811KDC8</accession>
<dbReference type="OrthoDB" id="6022711at2759"/>
<dbReference type="SMR" id="A0A811KDC8"/>
<dbReference type="InterPro" id="IPR036034">
    <property type="entry name" value="PDZ_sf"/>
</dbReference>
<feature type="region of interest" description="Disordered" evidence="1">
    <location>
        <begin position="273"/>
        <end position="339"/>
    </location>
</feature>
<gene>
    <name evidence="3" type="ORF">BXYJ_LOCUS2977</name>
</gene>
<dbReference type="Pfam" id="PF00595">
    <property type="entry name" value="PDZ"/>
    <property type="match status" value="3"/>
</dbReference>
<feature type="compositionally biased region" description="Low complexity" evidence="1">
    <location>
        <begin position="294"/>
        <end position="305"/>
    </location>
</feature>
<protein>
    <submittedName>
        <fullName evidence="3">(pine wood nematode) hypothetical protein</fullName>
    </submittedName>
</protein>
<reference evidence="3" key="1">
    <citation type="submission" date="2020-09" db="EMBL/GenBank/DDBJ databases">
        <authorList>
            <person name="Kikuchi T."/>
        </authorList>
    </citation>
    <scope>NUCLEOTIDE SEQUENCE</scope>
    <source>
        <strain evidence="3">Ka4C1</strain>
    </source>
</reference>
<dbReference type="PANTHER" id="PTHR19964">
    <property type="entry name" value="MULTIPLE PDZ DOMAIN PROTEIN"/>
    <property type="match status" value="1"/>
</dbReference>
<dbReference type="Proteomes" id="UP000659654">
    <property type="component" value="Unassembled WGS sequence"/>
</dbReference>
<name>A0A811KDC8_BURXY</name>
<sequence length="475" mass="50939">MIRKISNRLYRIGLGDDLTSTSNEKELAPKLSLPATLNNGPQNGQSSAQPTSLHDVSKTEVDSRRKKSWQQPMEKVPIETGKETLIEIEKGGRGLGLSLVGGSDTVLSSIVIHEVYPDGAAAFDGRLKTADQLLEVNGQSLRGLTHEQAISILRRTPAKVRLLVYRDVNVQMSLLDPPYMIHDLELVKKPGRGLGISIVGRKDEPGVYISEIVKGGLAEADGRLMQGDQILKINNVDVSTKMQEDVAAMFKTISGKLSIRVGRWKLGEAANRFQHISRTSNPPSTATSPNMQRPPTTASPSEPSTNGTSGLKTVSDGDEDRRVPSPAPTPSSGGYMAAPDVPQVLVQDETIARGELSPVTEEPGSSTDLKSLAEPAEIGLLPINEEGSESLLIHLKKDEGCQWGMGIGRRPRGILVTSLQPGSTAAEKLHVGDRIMAVNGVAISDQNGAVTMVKSSGNKVTLQVARPTRVPTSHY</sequence>
<dbReference type="PROSITE" id="PS50106">
    <property type="entry name" value="PDZ"/>
    <property type="match status" value="3"/>
</dbReference>
<dbReference type="CDD" id="cd06674">
    <property type="entry name" value="PDZ11_MUPP1-PDZ9_PATJ-like"/>
    <property type="match status" value="1"/>
</dbReference>
<dbReference type="AlphaFoldDB" id="A0A811KDC8"/>
<evidence type="ECO:0000256" key="1">
    <source>
        <dbReference type="SAM" id="MobiDB-lite"/>
    </source>
</evidence>
<dbReference type="InterPro" id="IPR051342">
    <property type="entry name" value="PDZ_scaffold"/>
</dbReference>
<dbReference type="EMBL" id="CAJFCV020000002">
    <property type="protein sequence ID" value="CAG9092369.1"/>
    <property type="molecule type" value="Genomic_DNA"/>
</dbReference>
<feature type="domain" description="PDZ" evidence="2">
    <location>
        <begin position="183"/>
        <end position="265"/>
    </location>
</feature>
<dbReference type="EMBL" id="CAJFDI010000002">
    <property type="protein sequence ID" value="CAD5213332.1"/>
    <property type="molecule type" value="Genomic_DNA"/>
</dbReference>
<feature type="compositionally biased region" description="Polar residues" evidence="1">
    <location>
        <begin position="35"/>
        <end position="54"/>
    </location>
</feature>
<dbReference type="SUPFAM" id="SSF50156">
    <property type="entry name" value="PDZ domain-like"/>
    <property type="match status" value="3"/>
</dbReference>
<evidence type="ECO:0000313" key="3">
    <source>
        <dbReference type="EMBL" id="CAD5213332.1"/>
    </source>
</evidence>
<feature type="region of interest" description="Disordered" evidence="1">
    <location>
        <begin position="33"/>
        <end position="76"/>
    </location>
</feature>
<dbReference type="CDD" id="cd06673">
    <property type="entry name" value="PDZ10_MUPP1-PDZ8_PATJ-like"/>
    <property type="match status" value="1"/>
</dbReference>
<evidence type="ECO:0000313" key="4">
    <source>
        <dbReference type="Proteomes" id="UP000659654"/>
    </source>
</evidence>
<dbReference type="InterPro" id="IPR001478">
    <property type="entry name" value="PDZ"/>
</dbReference>
<dbReference type="Gene3D" id="2.30.42.10">
    <property type="match status" value="3"/>
</dbReference>
<feature type="domain" description="PDZ" evidence="2">
    <location>
        <begin position="392"/>
        <end position="468"/>
    </location>
</feature>